<reference evidence="1 2" key="1">
    <citation type="journal article" date="2020" name="ISME J.">
        <title>Uncovering the hidden diversity of litter-decomposition mechanisms in mushroom-forming fungi.</title>
        <authorList>
            <person name="Floudas D."/>
            <person name="Bentzer J."/>
            <person name="Ahren D."/>
            <person name="Johansson T."/>
            <person name="Persson P."/>
            <person name="Tunlid A."/>
        </authorList>
    </citation>
    <scope>NUCLEOTIDE SEQUENCE [LARGE SCALE GENOMIC DNA]</scope>
    <source>
        <strain evidence="1 2">CBS 101986</strain>
    </source>
</reference>
<dbReference type="SUPFAM" id="SSF56219">
    <property type="entry name" value="DNase I-like"/>
    <property type="match status" value="1"/>
</dbReference>
<dbReference type="Gene3D" id="3.60.10.10">
    <property type="entry name" value="Endonuclease/exonuclease/phosphatase"/>
    <property type="match status" value="1"/>
</dbReference>
<keyword evidence="2" id="KW-1185">Reference proteome</keyword>
<sequence>MPIRSHITKSETLFVATDEDEGGRKLGLDNVFRTELPCRYQRDALCVDIVSPAAPGAEFRLLNIHLDSSDSRYKRYLQMRHLAGLLSEPRSSGGIIAGDCNTMLPEGHGFVDKRRHLDGWVTLQETTGLSRWIRRPRMKIDFAMPTDGVLVSLEGNQHGNVTEDEIISV</sequence>
<dbReference type="EMBL" id="JAACJJ010000002">
    <property type="protein sequence ID" value="KAF5329598.1"/>
    <property type="molecule type" value="Genomic_DNA"/>
</dbReference>
<evidence type="ECO:0000313" key="2">
    <source>
        <dbReference type="Proteomes" id="UP000567179"/>
    </source>
</evidence>
<proteinExistence type="predicted"/>
<dbReference type="AlphaFoldDB" id="A0A8H5BUL1"/>
<dbReference type="InterPro" id="IPR036691">
    <property type="entry name" value="Endo/exonu/phosph_ase_sf"/>
</dbReference>
<name>A0A8H5BUL1_9AGAR</name>
<gene>
    <name evidence="1" type="ORF">D9619_009381</name>
</gene>
<accession>A0A8H5BUL1</accession>
<comment type="caution">
    <text evidence="1">The sequence shown here is derived from an EMBL/GenBank/DDBJ whole genome shotgun (WGS) entry which is preliminary data.</text>
</comment>
<organism evidence="1 2">
    <name type="scientific">Psilocybe cf. subviscida</name>
    <dbReference type="NCBI Taxonomy" id="2480587"/>
    <lineage>
        <taxon>Eukaryota</taxon>
        <taxon>Fungi</taxon>
        <taxon>Dikarya</taxon>
        <taxon>Basidiomycota</taxon>
        <taxon>Agaricomycotina</taxon>
        <taxon>Agaricomycetes</taxon>
        <taxon>Agaricomycetidae</taxon>
        <taxon>Agaricales</taxon>
        <taxon>Agaricineae</taxon>
        <taxon>Strophariaceae</taxon>
        <taxon>Psilocybe</taxon>
    </lineage>
</organism>
<protein>
    <recommendedName>
        <fullName evidence="3">Endonuclease/exonuclease/phosphatase domain-containing protein</fullName>
    </recommendedName>
</protein>
<dbReference type="Proteomes" id="UP000567179">
    <property type="component" value="Unassembled WGS sequence"/>
</dbReference>
<evidence type="ECO:0000313" key="1">
    <source>
        <dbReference type="EMBL" id="KAF5329598.1"/>
    </source>
</evidence>
<evidence type="ECO:0008006" key="3">
    <source>
        <dbReference type="Google" id="ProtNLM"/>
    </source>
</evidence>
<dbReference type="OrthoDB" id="9975959at2759"/>